<accession>A0A368F5A4</accession>
<dbReference type="AlphaFoldDB" id="A0A368F5A4"/>
<evidence type="ECO:0000313" key="2">
    <source>
        <dbReference type="Proteomes" id="UP000252519"/>
    </source>
</evidence>
<protein>
    <submittedName>
        <fullName evidence="1">Uncharacterized protein</fullName>
    </submittedName>
</protein>
<proteinExistence type="predicted"/>
<comment type="caution">
    <text evidence="1">The sequence shown here is derived from an EMBL/GenBank/DDBJ whole genome shotgun (WGS) entry which is preliminary data.</text>
</comment>
<name>A0A368F5A4_ANCCA</name>
<keyword evidence="2" id="KW-1185">Reference proteome</keyword>
<evidence type="ECO:0000313" key="1">
    <source>
        <dbReference type="EMBL" id="RCN25377.1"/>
    </source>
</evidence>
<dbReference type="EMBL" id="JOJR01012243">
    <property type="protein sequence ID" value="RCN25377.1"/>
    <property type="molecule type" value="Genomic_DNA"/>
</dbReference>
<organism evidence="1 2">
    <name type="scientific">Ancylostoma caninum</name>
    <name type="common">Dog hookworm</name>
    <dbReference type="NCBI Taxonomy" id="29170"/>
    <lineage>
        <taxon>Eukaryota</taxon>
        <taxon>Metazoa</taxon>
        <taxon>Ecdysozoa</taxon>
        <taxon>Nematoda</taxon>
        <taxon>Chromadorea</taxon>
        <taxon>Rhabditida</taxon>
        <taxon>Rhabditina</taxon>
        <taxon>Rhabditomorpha</taxon>
        <taxon>Strongyloidea</taxon>
        <taxon>Ancylostomatidae</taxon>
        <taxon>Ancylostomatinae</taxon>
        <taxon>Ancylostoma</taxon>
    </lineage>
</organism>
<dbReference type="STRING" id="29170.A0A368F5A4"/>
<dbReference type="Proteomes" id="UP000252519">
    <property type="component" value="Unassembled WGS sequence"/>
</dbReference>
<reference evidence="1 2" key="1">
    <citation type="submission" date="2014-10" db="EMBL/GenBank/DDBJ databases">
        <title>Draft genome of the hookworm Ancylostoma caninum.</title>
        <authorList>
            <person name="Mitreva M."/>
        </authorList>
    </citation>
    <scope>NUCLEOTIDE SEQUENCE [LARGE SCALE GENOMIC DNA]</scope>
    <source>
        <strain evidence="1 2">Baltimore</strain>
    </source>
</reference>
<sequence length="211" mass="24779">MITVCTFNARMLASEASIEDLMMQGRKIRRTPEKLHIGTNGLHWNEQRERLSEFIMRTKTINEERKPRNSRSPKPVINCDLFTSLADIWEDAVVDNIDEEYDRLVQHPRDSVKKAKGSRATKRRLSYETVELTRQRRAAKAAGNYQLTVRTRQTVQRSDKRSSQGLQSYEQTYYGPNVHIRNQLDKTHSMLSEFLGIVKFGGIRKCDYWRW</sequence>
<gene>
    <name evidence="1" type="ORF">ANCCAN_28912</name>
</gene>